<reference evidence="3" key="2">
    <citation type="submission" date="2011-03" db="EMBL/GenBank/DDBJ databases">
        <title>Comparative genomics and transcriptomics of Neospora caninum and Toxoplasma gondii.</title>
        <authorList>
            <person name="Reid A.J."/>
            <person name="Sohal A."/>
            <person name="Harris D."/>
            <person name="Quail M."/>
            <person name="Sanders M."/>
            <person name="Berriman M."/>
            <person name="Wastling J.M."/>
            <person name="Pain A."/>
        </authorList>
    </citation>
    <scope>NUCLEOTIDE SEQUENCE</scope>
    <source>
        <strain evidence="3">Liverpool</strain>
    </source>
</reference>
<reference evidence="4" key="4">
    <citation type="journal article" date="2015" name="PLoS ONE">
        <title>Comprehensive Evaluation of Toxoplasma gondii VEG and Neospora caninum LIV Genomes with Tachyzoite Stage Transcriptome and Proteome Defines Novel Transcript Features.</title>
        <authorList>
            <person name="Ramaprasad A."/>
            <person name="Mourier T."/>
            <person name="Naeem R."/>
            <person name="Malas T.B."/>
            <person name="Moussa E."/>
            <person name="Panigrahi A."/>
            <person name="Vermont S.J."/>
            <person name="Otto T.D."/>
            <person name="Wastling J."/>
            <person name="Pain A."/>
        </authorList>
    </citation>
    <scope>NUCLEOTIDE SEQUENCE</scope>
    <source>
        <strain evidence="4">Liverpool</strain>
    </source>
</reference>
<reference evidence="5" key="3">
    <citation type="journal article" date="2012" name="PLoS Pathog.">
        <title>Comparative genomics of the apicomplexan parasites Toxoplasma gondii and Neospora caninum: Coccidia differing in host range and transmission strategy.</title>
        <authorList>
            <person name="Reid A.J."/>
            <person name="Vermont S.J."/>
            <person name="Cotton J.A."/>
            <person name="Harris D."/>
            <person name="Hill-Cawthorne G.A."/>
            <person name="Konen-Waisman S."/>
            <person name="Latham S.M."/>
            <person name="Mourier T."/>
            <person name="Norton R."/>
            <person name="Quail M.A."/>
            <person name="Sanders M."/>
            <person name="Shanmugam D."/>
            <person name="Sohal A."/>
            <person name="Wasmuth J.D."/>
            <person name="Brunk B."/>
            <person name="Grigg M.E."/>
            <person name="Howard J.C."/>
            <person name="Parkinson J."/>
            <person name="Roos D.S."/>
            <person name="Trees A.J."/>
            <person name="Berriman M."/>
            <person name="Pain A."/>
            <person name="Wastling J.M."/>
        </authorList>
    </citation>
    <scope>NUCLEOTIDE SEQUENCE [LARGE SCALE GENOMIC DNA]</scope>
    <source>
        <strain evidence="5">Liverpool</strain>
    </source>
</reference>
<evidence type="ECO:0000256" key="1">
    <source>
        <dbReference type="SAM" id="MobiDB-lite"/>
    </source>
</evidence>
<name>F0VE47_NEOCL</name>
<evidence type="ECO:0000313" key="3">
    <source>
        <dbReference type="EMBL" id="CBZ51990.1"/>
    </source>
</evidence>
<organism evidence="3 5">
    <name type="scientific">Neospora caninum (strain Liverpool)</name>
    <dbReference type="NCBI Taxonomy" id="572307"/>
    <lineage>
        <taxon>Eukaryota</taxon>
        <taxon>Sar</taxon>
        <taxon>Alveolata</taxon>
        <taxon>Apicomplexa</taxon>
        <taxon>Conoidasida</taxon>
        <taxon>Coccidia</taxon>
        <taxon>Eucoccidiorida</taxon>
        <taxon>Eimeriorina</taxon>
        <taxon>Sarcocystidae</taxon>
        <taxon>Neospora</taxon>
    </lineage>
</organism>
<dbReference type="VEuPathDB" id="ToxoDB:NCLIV_017820"/>
<protein>
    <submittedName>
        <fullName evidence="3">Uncharacterized protein</fullName>
    </submittedName>
</protein>
<keyword evidence="5" id="KW-1185">Reference proteome</keyword>
<dbReference type="OrthoDB" id="10587668at2759"/>
<dbReference type="Proteomes" id="UP000007494">
    <property type="component" value="Chromosome VI"/>
</dbReference>
<accession>F0VE47</accession>
<dbReference type="GeneID" id="13444777"/>
<feature type="signal peptide" evidence="2">
    <location>
        <begin position="1"/>
        <end position="17"/>
    </location>
</feature>
<feature type="region of interest" description="Disordered" evidence="1">
    <location>
        <begin position="140"/>
        <end position="222"/>
    </location>
</feature>
<dbReference type="eggNOG" id="ENOG502R0CD">
    <property type="taxonomic scope" value="Eukaryota"/>
</dbReference>
<gene>
    <name evidence="4" type="ORF">BN1204_017820</name>
    <name evidence="3" type="ORF">NCLIV_017820</name>
</gene>
<feature type="region of interest" description="Disordered" evidence="1">
    <location>
        <begin position="73"/>
        <end position="101"/>
    </location>
</feature>
<dbReference type="InParanoid" id="F0VE47"/>
<evidence type="ECO:0000313" key="4">
    <source>
        <dbReference type="EMBL" id="CEL65950.1"/>
    </source>
</evidence>
<reference evidence="3" key="1">
    <citation type="submission" date="2011-02" db="EMBL/GenBank/DDBJ databases">
        <authorList>
            <person name="Aslett M."/>
        </authorList>
    </citation>
    <scope>NUCLEOTIDE SEQUENCE</scope>
    <source>
        <strain evidence="3">Liverpool</strain>
    </source>
</reference>
<dbReference type="RefSeq" id="XP_003882023.1">
    <property type="nucleotide sequence ID" value="XM_003881974.1"/>
</dbReference>
<dbReference type="OMA" id="WQIIGED"/>
<sequence>MRAFVVLLLALSWRLGADFLGLQESAVLLPCSAVRLFKAAQLVSGLMGAAGAMQNAGGGDMQALGTQAVQATTNQSMQGLQSEVAKTKKGEDDEDEGDDGRKQAAHIVRTVGGVATQLAEGFGLGALVGGATNLIAGAVAGKPKGSKSESKDDDDEDDDDKKSKEEKGDDDDDDDDKKSKKRKGDDDDDDDDDKKKRKGDDDDDDDDGKKSKKKKRDDDDDE</sequence>
<dbReference type="EMBL" id="LN714480">
    <property type="protein sequence ID" value="CEL65950.1"/>
    <property type="molecule type" value="Genomic_DNA"/>
</dbReference>
<dbReference type="AlphaFoldDB" id="F0VE47"/>
<keyword evidence="2" id="KW-0732">Signal</keyword>
<dbReference type="EMBL" id="FR823387">
    <property type="protein sequence ID" value="CBZ51990.1"/>
    <property type="molecule type" value="Genomic_DNA"/>
</dbReference>
<proteinExistence type="predicted"/>
<evidence type="ECO:0000313" key="5">
    <source>
        <dbReference type="Proteomes" id="UP000007494"/>
    </source>
</evidence>
<evidence type="ECO:0000256" key="2">
    <source>
        <dbReference type="SAM" id="SignalP"/>
    </source>
</evidence>
<feature type="chain" id="PRO_5007655068" evidence="2">
    <location>
        <begin position="18"/>
        <end position="222"/>
    </location>
</feature>